<evidence type="ECO:0000256" key="5">
    <source>
        <dbReference type="SAM" id="MobiDB-lite"/>
    </source>
</evidence>
<keyword evidence="10" id="KW-1185">Reference proteome</keyword>
<comment type="similarity">
    <text evidence="4">Belongs to the GPI inositol-deacylase family.</text>
</comment>
<keyword evidence="4" id="KW-0378">Hydrolase</keyword>
<evidence type="ECO:0000256" key="3">
    <source>
        <dbReference type="ARBA" id="ARBA00022737"/>
    </source>
</evidence>
<dbReference type="PANTHER" id="PTHR10039">
    <property type="entry name" value="AMELOGENIN"/>
    <property type="match status" value="1"/>
</dbReference>
<keyword evidence="4" id="KW-0472">Membrane</keyword>
<protein>
    <recommendedName>
        <fullName evidence="2 4">GPI inositol-deacylase</fullName>
        <ecNumber evidence="4">3.1.-.-</ecNumber>
    </recommendedName>
</protein>
<comment type="subcellular location">
    <subcellularLocation>
        <location evidence="4">Endoplasmic reticulum membrane</location>
    </subcellularLocation>
</comment>
<dbReference type="InterPro" id="IPR001680">
    <property type="entry name" value="WD40_rpt"/>
</dbReference>
<feature type="domain" description="GPI inositol-deacylase PGAP1-like alpha/beta" evidence="6">
    <location>
        <begin position="86"/>
        <end position="214"/>
    </location>
</feature>
<dbReference type="Gene3D" id="3.40.50.300">
    <property type="entry name" value="P-loop containing nucleotide triphosphate hydrolases"/>
    <property type="match status" value="1"/>
</dbReference>
<feature type="compositionally biased region" description="Low complexity" evidence="5">
    <location>
        <begin position="1377"/>
        <end position="1388"/>
    </location>
</feature>
<accession>A0AA39ZCH6</accession>
<dbReference type="PANTHER" id="PTHR10039:SF16">
    <property type="entry name" value="GPI INOSITOL-DEACYLASE"/>
    <property type="match status" value="1"/>
</dbReference>
<dbReference type="Gene3D" id="3.40.50.1820">
    <property type="entry name" value="alpha/beta hydrolase"/>
    <property type="match status" value="1"/>
</dbReference>
<keyword evidence="4" id="KW-0256">Endoplasmic reticulum</keyword>
<dbReference type="InterPro" id="IPR015943">
    <property type="entry name" value="WD40/YVTN_repeat-like_dom_sf"/>
</dbReference>
<dbReference type="Pfam" id="PF07819">
    <property type="entry name" value="PGAP1"/>
    <property type="match status" value="1"/>
</dbReference>
<dbReference type="SUPFAM" id="SSF52540">
    <property type="entry name" value="P-loop containing nucleoside triphosphate hydrolases"/>
    <property type="match status" value="1"/>
</dbReference>
<dbReference type="InterPro" id="IPR027417">
    <property type="entry name" value="P-loop_NTPase"/>
</dbReference>
<dbReference type="EMBL" id="JAULSY010000065">
    <property type="protein sequence ID" value="KAK0667874.1"/>
    <property type="molecule type" value="Genomic_DNA"/>
</dbReference>
<feature type="compositionally biased region" description="Polar residues" evidence="5">
    <location>
        <begin position="1"/>
        <end position="14"/>
    </location>
</feature>
<feature type="compositionally biased region" description="Low complexity" evidence="5">
    <location>
        <begin position="1075"/>
        <end position="1084"/>
    </location>
</feature>
<feature type="domain" description="Nephrocystin 3-like N-terminal" evidence="8">
    <location>
        <begin position="390"/>
        <end position="569"/>
    </location>
</feature>
<sequence length="1699" mass="189362">MNQAQTWQASSTWSTEDRDRLGVPNLPGPGDKDRLPSPSRLRGRLQSLRRASSPGARSKTPSPENSKGALGLTLLHDPSEPRVDFIFVHGLNGGSKRSWSASSDPTTFWPKEWLPSEAGFKHVRIHSFGYDSDWSKSQQSSLTIHDFGQALLADLYNSPHLKKNGNTPIVLVAHSMGGLVVKKGYLLARRDPIYADIASRIHSLYFLGTPHRGADSSSFVSTFIAMSLGSGSKAFVKELIPGSGTLQVSLHPMRMLAIPLLTIQAINDEFRHVCNDVGLWSFFEGVPTAAGPTNVMVVEKESAVMGLPGEHTQYLQADHRRLVKFDSTEDPNYSILLRCFNTTIEEIEKEYVSDKFDNHRAQIKQIASTFDIAERPDGDFMRVYDRLHQGSCEWLTSHPEFLEWLECDLMNANPTVKAITAGPSKVIPRFLWLNGPPGSGKSVASTHVIKYLESFNLDCAYFFFKNNEKPSLTQLLLSLALQMAESNFQVRHTFLSMIEEGEVVDCHSDHVMVWNNIFLGRIFKMAFSQPQYWVIDALDECQSRLLTTLVAMLARIEPTVPLRILITSRPNGQVERLLNQERVLRSEIHTGQAESLKDIEAFVRARLSPTIIEDFHEQDQDESDLVAEIIEKSNGIFLWASLIMTRLDDAHSIEAMRNTLNQVPKEMSGMYNGILKSIAESPNAELAQCILTWVVCARKPLTTDELREAVRLDINQTLRTSDRFAQICGNMITVDNNYVQVMHQTVKEFLTGEQSDYYIPRACSHARIAELCLSHLNGRNFNPPRTRRVASFKNNSAGANDTAFDEYACANFSYHLAHCSPSEETLELLPLLGTFFSSNILTWIERIAKTGRLALIMRTIQNLKMYLKKQVATCSPIDSDYQLISRFVEDLLRLSAIYGPNLVNTPSCIYSLVPLLCPTSSIIHWKFARTQFKQKVICNFNTDWDERLSSLSFATRVMSIACGDQFFAVGLGDGVVKVYRQSTFELLNTFRHGEPVRRLANGHLTGILVTAGLKTVKVWGARQTLLWSVNVPEQPLSIEFSPDDSKIYVPLRSGEVYVYRSKNGARLDCLALTQEDGSSSSSSDSESDGEGGERYKPNNQKKTNPMLVKICPSLGIAAVAYRSSHLQVSYYDNEDGMEAFEKEGYEDDQGLPPQVLDVAFNPNVEQSLMAVAYQDGDLVTFDPWTLQQKNTHHLNAHTLAASPDGQTLAAGDSECVITLFAFDGLRQLCRIESMDERIMGIVFASNSLRFFDLRGNTCNVWEPSVLIKKNLTDDGSSDVTDDYFTSTSSNLVCTRTFEGSNEITVMAQAGDSNFVFCGREEGAITLHDITTGKVCAEFQFHARMVEIRHLEWHAQSKTLFSVDASRRCIATKITLPTSSTSSSSNSTSPVEKLKQELGQQNPQFEHTLDFRASDHVLQALISPDGTSFLVSTQSGEEIHTPSIGEGEATKEPTVILTTNSIGPARWLTHPTDPDRLLLFDHDILHVFLWKTLERQTPPNGIVLDLPPELSHSRDFILSDDWLSRPGLSTIYQTIDMPSTSSKLSSVPETGFLTLDLSKISLASPPPSVEVSLVTRKLISPIKSVLGLHKSTLYFISGRGWVCSISLKNFPSSKSYTRHFFIPSVWQTADGQGPMAKVVSKGSSVAMAYRDEVVVLSGFLEFEHKTVFGICDDITEMEGEEEAEVQAGMEGVPVITRTMG</sequence>
<organism evidence="9 10">
    <name type="scientific">Cercophora samala</name>
    <dbReference type="NCBI Taxonomy" id="330535"/>
    <lineage>
        <taxon>Eukaryota</taxon>
        <taxon>Fungi</taxon>
        <taxon>Dikarya</taxon>
        <taxon>Ascomycota</taxon>
        <taxon>Pezizomycotina</taxon>
        <taxon>Sordariomycetes</taxon>
        <taxon>Sordariomycetidae</taxon>
        <taxon>Sordariales</taxon>
        <taxon>Lasiosphaeriaceae</taxon>
        <taxon>Cercophora</taxon>
    </lineage>
</organism>
<evidence type="ECO:0000259" key="8">
    <source>
        <dbReference type="Pfam" id="PF24883"/>
    </source>
</evidence>
<dbReference type="InterPro" id="IPR029058">
    <property type="entry name" value="AB_hydrolase_fold"/>
</dbReference>
<evidence type="ECO:0000259" key="7">
    <source>
        <dbReference type="Pfam" id="PF22939"/>
    </source>
</evidence>
<keyword evidence="4" id="KW-0813">Transport</keyword>
<dbReference type="EC" id="3.1.-.-" evidence="4"/>
<dbReference type="InterPro" id="IPR056884">
    <property type="entry name" value="NPHP3-like_N"/>
</dbReference>
<keyword evidence="4" id="KW-0653">Protein transport</keyword>
<dbReference type="Pfam" id="PF24883">
    <property type="entry name" value="NPHP3_N"/>
    <property type="match status" value="1"/>
</dbReference>
<feature type="region of interest" description="Disordered" evidence="5">
    <location>
        <begin position="1"/>
        <end position="74"/>
    </location>
</feature>
<evidence type="ECO:0000256" key="2">
    <source>
        <dbReference type="ARBA" id="ARBA00015856"/>
    </source>
</evidence>
<gene>
    <name evidence="9" type="ORF">QBC41DRAFT_278090</name>
</gene>
<evidence type="ECO:0000259" key="6">
    <source>
        <dbReference type="Pfam" id="PF07819"/>
    </source>
</evidence>
<dbReference type="GO" id="GO:0016788">
    <property type="term" value="F:hydrolase activity, acting on ester bonds"/>
    <property type="evidence" value="ECO:0007669"/>
    <property type="project" value="InterPro"/>
</dbReference>
<feature type="domain" description="GPI inositol-deacylase winged helix" evidence="7">
    <location>
        <begin position="685"/>
        <end position="754"/>
    </location>
</feature>
<dbReference type="InterPro" id="IPR036322">
    <property type="entry name" value="WD40_repeat_dom_sf"/>
</dbReference>
<dbReference type="Pfam" id="PF22939">
    <property type="entry name" value="WHD_GPIID"/>
    <property type="match status" value="1"/>
</dbReference>
<dbReference type="GO" id="GO:0015031">
    <property type="term" value="P:protein transport"/>
    <property type="evidence" value="ECO:0007669"/>
    <property type="project" value="UniProtKB-KW"/>
</dbReference>
<dbReference type="InterPro" id="IPR012908">
    <property type="entry name" value="PGAP1-ab_dom-like"/>
</dbReference>
<dbReference type="SUPFAM" id="SSF53474">
    <property type="entry name" value="alpha/beta-Hydrolases"/>
    <property type="match status" value="1"/>
</dbReference>
<feature type="region of interest" description="Disordered" evidence="5">
    <location>
        <begin position="1376"/>
        <end position="1395"/>
    </location>
</feature>
<dbReference type="SMART" id="SM00320">
    <property type="entry name" value="WD40"/>
    <property type="match status" value="6"/>
</dbReference>
<feature type="region of interest" description="Disordered" evidence="5">
    <location>
        <begin position="1073"/>
        <end position="1103"/>
    </location>
</feature>
<comment type="function">
    <text evidence="1 4">Involved in inositol deacylation of GPI-anchored proteins which plays important roles in the quality control and ER-associated degradation of GPI-anchored proteins.</text>
</comment>
<dbReference type="GO" id="GO:0005789">
    <property type="term" value="C:endoplasmic reticulum membrane"/>
    <property type="evidence" value="ECO:0007669"/>
    <property type="project" value="UniProtKB-SubCell"/>
</dbReference>
<dbReference type="Gene3D" id="2.130.10.10">
    <property type="entry name" value="YVTN repeat-like/Quinoprotein amine dehydrogenase"/>
    <property type="match status" value="3"/>
</dbReference>
<proteinExistence type="inferred from homology"/>
<evidence type="ECO:0000313" key="9">
    <source>
        <dbReference type="EMBL" id="KAK0667874.1"/>
    </source>
</evidence>
<comment type="caution">
    <text evidence="9">The sequence shown here is derived from an EMBL/GenBank/DDBJ whole genome shotgun (WGS) entry which is preliminary data.</text>
</comment>
<dbReference type="Proteomes" id="UP001174997">
    <property type="component" value="Unassembled WGS sequence"/>
</dbReference>
<dbReference type="InterPro" id="IPR054471">
    <property type="entry name" value="GPIID_WHD"/>
</dbReference>
<reference evidence="9" key="1">
    <citation type="submission" date="2023-06" db="EMBL/GenBank/DDBJ databases">
        <title>Genome-scale phylogeny and comparative genomics of the fungal order Sordariales.</title>
        <authorList>
            <consortium name="Lawrence Berkeley National Laboratory"/>
            <person name="Hensen N."/>
            <person name="Bonometti L."/>
            <person name="Westerberg I."/>
            <person name="Brannstrom I.O."/>
            <person name="Guillou S."/>
            <person name="Cros-Aarteil S."/>
            <person name="Calhoun S."/>
            <person name="Haridas S."/>
            <person name="Kuo A."/>
            <person name="Mondo S."/>
            <person name="Pangilinan J."/>
            <person name="Riley R."/>
            <person name="Labutti K."/>
            <person name="Andreopoulos B."/>
            <person name="Lipzen A."/>
            <person name="Chen C."/>
            <person name="Yanf M."/>
            <person name="Daum C."/>
            <person name="Ng V."/>
            <person name="Clum A."/>
            <person name="Steindorff A."/>
            <person name="Ohm R."/>
            <person name="Martin F."/>
            <person name="Silar P."/>
            <person name="Natvig D."/>
            <person name="Lalanne C."/>
            <person name="Gautier V."/>
            <person name="Ament-Velasquez S.L."/>
            <person name="Kruys A."/>
            <person name="Hutchinson M.I."/>
            <person name="Powell A.J."/>
            <person name="Barry K."/>
            <person name="Miller A.N."/>
            <person name="Grigoriev I.V."/>
            <person name="Debuchy R."/>
            <person name="Gladieux P."/>
            <person name="Thoren M.H."/>
            <person name="Johannesson H."/>
        </authorList>
    </citation>
    <scope>NUCLEOTIDE SEQUENCE</scope>
    <source>
        <strain evidence="9">CBS 307.81</strain>
    </source>
</reference>
<keyword evidence="3" id="KW-0677">Repeat</keyword>
<feature type="compositionally biased region" description="Low complexity" evidence="5">
    <location>
        <begin position="36"/>
        <end position="53"/>
    </location>
</feature>
<evidence type="ECO:0000256" key="4">
    <source>
        <dbReference type="RuleBase" id="RU365011"/>
    </source>
</evidence>
<evidence type="ECO:0000313" key="10">
    <source>
        <dbReference type="Proteomes" id="UP001174997"/>
    </source>
</evidence>
<dbReference type="SUPFAM" id="SSF50978">
    <property type="entry name" value="WD40 repeat-like"/>
    <property type="match status" value="1"/>
</dbReference>
<name>A0AA39ZCH6_9PEZI</name>
<evidence type="ECO:0000256" key="1">
    <source>
        <dbReference type="ARBA" id="ARBA00003496"/>
    </source>
</evidence>